<dbReference type="InterPro" id="IPR005807">
    <property type="entry name" value="SecE_bac"/>
</dbReference>
<comment type="subcellular location">
    <subcellularLocation>
        <location evidence="1">Membrane</location>
    </subcellularLocation>
</comment>
<evidence type="ECO:0000256" key="5">
    <source>
        <dbReference type="ARBA" id="ARBA00022989"/>
    </source>
</evidence>
<keyword evidence="3 8" id="KW-0812">Transmembrane</keyword>
<dbReference type="GO" id="GO:0016020">
    <property type="term" value="C:membrane"/>
    <property type="evidence" value="ECO:0007669"/>
    <property type="project" value="UniProtKB-SubCell"/>
</dbReference>
<dbReference type="InterPro" id="IPR038379">
    <property type="entry name" value="SecE_sf"/>
</dbReference>
<dbReference type="GO" id="GO:0006605">
    <property type="term" value="P:protein targeting"/>
    <property type="evidence" value="ECO:0007669"/>
    <property type="project" value="InterPro"/>
</dbReference>
<evidence type="ECO:0000256" key="7">
    <source>
        <dbReference type="ARBA" id="ARBA00023136"/>
    </source>
</evidence>
<dbReference type="Proteomes" id="UP000298685">
    <property type="component" value="Chromosome"/>
</dbReference>
<evidence type="ECO:0000313" key="10">
    <source>
        <dbReference type="Proteomes" id="UP000298685"/>
    </source>
</evidence>
<feature type="transmembrane region" description="Helical" evidence="8">
    <location>
        <begin position="28"/>
        <end position="46"/>
    </location>
</feature>
<keyword evidence="6" id="KW-0811">Translocation</keyword>
<reference evidence="9 10" key="1">
    <citation type="submission" date="2018-10" db="EMBL/GenBank/DDBJ databases">
        <title>Comparative functional genomics of the obligate endosymbiont Buchnera aphidicola.</title>
        <authorList>
            <person name="Chong R.A."/>
        </authorList>
    </citation>
    <scope>NUCLEOTIDE SEQUENCE [LARGE SCALE GENOMIC DNA]</scope>
    <source>
        <strain evidence="9 10">Ska</strain>
    </source>
</reference>
<dbReference type="NCBIfam" id="TIGR00964">
    <property type="entry name" value="secE_bact"/>
    <property type="match status" value="1"/>
</dbReference>
<evidence type="ECO:0000256" key="2">
    <source>
        <dbReference type="ARBA" id="ARBA00022448"/>
    </source>
</evidence>
<dbReference type="GO" id="GO:0006886">
    <property type="term" value="P:intracellular protein transport"/>
    <property type="evidence" value="ECO:0007669"/>
    <property type="project" value="InterPro"/>
</dbReference>
<keyword evidence="4" id="KW-0653">Protein transport</keyword>
<dbReference type="Pfam" id="PF00584">
    <property type="entry name" value="SecE"/>
    <property type="match status" value="1"/>
</dbReference>
<evidence type="ECO:0000256" key="1">
    <source>
        <dbReference type="ARBA" id="ARBA00004370"/>
    </source>
</evidence>
<dbReference type="Gene3D" id="1.20.5.1030">
    <property type="entry name" value="Preprotein translocase secy subunit"/>
    <property type="match status" value="1"/>
</dbReference>
<proteinExistence type="predicted"/>
<dbReference type="EMBL" id="CP032999">
    <property type="protein sequence ID" value="QCI25844.1"/>
    <property type="molecule type" value="Genomic_DNA"/>
</dbReference>
<sequence length="62" mass="7436">MKIIKFIQSLKLEIHNICWPKFYDTMQITFTILFSSILLSLILWTIDKTLFFIISSIIHARF</sequence>
<gene>
    <name evidence="9" type="primary">secE</name>
    <name evidence="9" type="ORF">D9V78_00170</name>
</gene>
<organism evidence="9 10">
    <name type="scientific">Buchnera aphidicola</name>
    <name type="common">Sarucallis kahawaluokalani</name>
    <dbReference type="NCBI Taxonomy" id="1241878"/>
    <lineage>
        <taxon>Bacteria</taxon>
        <taxon>Pseudomonadati</taxon>
        <taxon>Pseudomonadota</taxon>
        <taxon>Gammaproteobacteria</taxon>
        <taxon>Enterobacterales</taxon>
        <taxon>Erwiniaceae</taxon>
        <taxon>Buchnera</taxon>
    </lineage>
</organism>
<keyword evidence="7 8" id="KW-0472">Membrane</keyword>
<evidence type="ECO:0000256" key="8">
    <source>
        <dbReference type="SAM" id="Phobius"/>
    </source>
</evidence>
<dbReference type="GO" id="GO:0008320">
    <property type="term" value="F:protein transmembrane transporter activity"/>
    <property type="evidence" value="ECO:0007669"/>
    <property type="project" value="InterPro"/>
</dbReference>
<name>A0A4D6YIM6_9GAMM</name>
<keyword evidence="2" id="KW-0813">Transport</keyword>
<keyword evidence="5 8" id="KW-1133">Transmembrane helix</keyword>
<evidence type="ECO:0000256" key="4">
    <source>
        <dbReference type="ARBA" id="ARBA00022927"/>
    </source>
</evidence>
<evidence type="ECO:0000313" key="9">
    <source>
        <dbReference type="EMBL" id="QCI25844.1"/>
    </source>
</evidence>
<evidence type="ECO:0000256" key="6">
    <source>
        <dbReference type="ARBA" id="ARBA00023010"/>
    </source>
</evidence>
<dbReference type="AlphaFoldDB" id="A0A4D6YIM6"/>
<protein>
    <submittedName>
        <fullName evidence="9">Preprotein translocase subunit SecE</fullName>
    </submittedName>
</protein>
<dbReference type="RefSeq" id="WP_158350255.1">
    <property type="nucleotide sequence ID" value="NZ_CP032999.1"/>
</dbReference>
<dbReference type="GO" id="GO:0009306">
    <property type="term" value="P:protein secretion"/>
    <property type="evidence" value="ECO:0007669"/>
    <property type="project" value="InterPro"/>
</dbReference>
<evidence type="ECO:0000256" key="3">
    <source>
        <dbReference type="ARBA" id="ARBA00022692"/>
    </source>
</evidence>
<accession>A0A4D6YIM6</accession>
<dbReference type="InterPro" id="IPR001901">
    <property type="entry name" value="Translocase_SecE/Sec61-g"/>
</dbReference>